<proteinExistence type="predicted"/>
<evidence type="ECO:0000256" key="8">
    <source>
        <dbReference type="ARBA" id="ARBA00022840"/>
    </source>
</evidence>
<dbReference type="InterPro" id="IPR025287">
    <property type="entry name" value="WAK_GUB"/>
</dbReference>
<evidence type="ECO:0000256" key="7">
    <source>
        <dbReference type="ARBA" id="ARBA00022777"/>
    </source>
</evidence>
<dbReference type="Proteomes" id="UP000239757">
    <property type="component" value="Unassembled WGS sequence"/>
</dbReference>
<keyword evidence="8 12" id="KW-0067">ATP-binding</keyword>
<dbReference type="InterPro" id="IPR008271">
    <property type="entry name" value="Ser/Thr_kinase_AS"/>
</dbReference>
<sequence length="502" mass="56909">MVIIIFHFFLIYSAAAVGLAPPSTYLDGCQPMSCKRGAPSVRFPFQLKGRQHESCGSSGFNLSCNNKNQTVLELPKSVKLLVKRIDYVKQMIQVYAEDGCVQNQLPNLTMSLSPFNLLSDSYYYSELGNFTLFECSDEDQSDYSARTKLMISGISIGSFFLALSLSVVLYMHHLHKKEKDAQRKIEQFLEDYKALKPSRYSYADIKRITFDFKEKLGQGGYGTVFKGTLSNDVSVAVKLLNNFKGNGEEFINEVSSMGRIHHVNVTRLVGFCADGYNRALVYEYLPNESLEKFIFGDKGENHFLGWEKLHEIALGIAKGIEYLHQGCEQRILHFDIKPHNILLDQHFNPKISDFGLAKLCSKEQSAVSMTAARGTMGYIAPDVYSFGMMLLEMVGGRKNIDVKVEHMSQVYFPEWVYNRLDKGEALGMSIENEEHDKIAKKLTIVGLWSIQWYPVDRPSMKSVVQMLEGEVEHLTVPPNPFASKDEMRAKLPINRELQNISE</sequence>
<keyword evidence="7" id="KW-0418">Kinase</keyword>
<dbReference type="PANTHER" id="PTHR27009">
    <property type="entry name" value="RUST RESISTANCE KINASE LR10-RELATED"/>
    <property type="match status" value="1"/>
</dbReference>
<keyword evidence="10 13" id="KW-0472">Membrane</keyword>
<dbReference type="EMBL" id="KZ668316">
    <property type="protein sequence ID" value="PPR88311.1"/>
    <property type="molecule type" value="Genomic_DNA"/>
</dbReference>
<evidence type="ECO:0000256" key="9">
    <source>
        <dbReference type="ARBA" id="ARBA00022989"/>
    </source>
</evidence>
<feature type="binding site" evidence="12">
    <location>
        <position position="238"/>
    </location>
    <ligand>
        <name>ATP</name>
        <dbReference type="ChEBI" id="CHEBI:30616"/>
    </ligand>
</feature>
<dbReference type="FunFam" id="1.10.510.10:FF:000590">
    <property type="entry name" value="PR5-like receptor kinase"/>
    <property type="match status" value="1"/>
</dbReference>
<dbReference type="Gene3D" id="1.10.510.10">
    <property type="entry name" value="Transferase(Phosphotransferase) domain 1"/>
    <property type="match status" value="1"/>
</dbReference>
<feature type="signal peptide" evidence="14">
    <location>
        <begin position="1"/>
        <end position="16"/>
    </location>
</feature>
<name>A0A2P5WB47_GOSBA</name>
<dbReference type="OrthoDB" id="547665at2759"/>
<dbReference type="AlphaFoldDB" id="A0A2P5WB47"/>
<evidence type="ECO:0000256" key="14">
    <source>
        <dbReference type="SAM" id="SignalP"/>
    </source>
</evidence>
<evidence type="ECO:0000256" key="1">
    <source>
        <dbReference type="ARBA" id="ARBA00004479"/>
    </source>
</evidence>
<dbReference type="GO" id="GO:0030247">
    <property type="term" value="F:polysaccharide binding"/>
    <property type="evidence" value="ECO:0007669"/>
    <property type="project" value="InterPro"/>
</dbReference>
<evidence type="ECO:0000313" key="16">
    <source>
        <dbReference type="EMBL" id="PPR88311.1"/>
    </source>
</evidence>
<keyword evidence="9 13" id="KW-1133">Transmembrane helix</keyword>
<dbReference type="Pfam" id="PF13947">
    <property type="entry name" value="GUB_WAK_bind"/>
    <property type="match status" value="1"/>
</dbReference>
<dbReference type="InterPro" id="IPR045874">
    <property type="entry name" value="LRK10/LRL21-25-like"/>
</dbReference>
<evidence type="ECO:0000256" key="3">
    <source>
        <dbReference type="ARBA" id="ARBA00022679"/>
    </source>
</evidence>
<dbReference type="InterPro" id="IPR017441">
    <property type="entry name" value="Protein_kinase_ATP_BS"/>
</dbReference>
<gene>
    <name evidence="16" type="ORF">GOBAR_AA32387</name>
</gene>
<accession>A0A2P5WB47</accession>
<feature type="transmembrane region" description="Helical" evidence="13">
    <location>
        <begin position="149"/>
        <end position="170"/>
    </location>
</feature>
<dbReference type="Gene3D" id="3.30.200.20">
    <property type="entry name" value="Phosphorylase Kinase, domain 1"/>
    <property type="match status" value="1"/>
</dbReference>
<dbReference type="GO" id="GO:0005524">
    <property type="term" value="F:ATP binding"/>
    <property type="evidence" value="ECO:0007669"/>
    <property type="project" value="UniProtKB-UniRule"/>
</dbReference>
<reference evidence="16 17" key="1">
    <citation type="submission" date="2015-01" db="EMBL/GenBank/DDBJ databases">
        <title>Genome of allotetraploid Gossypium barbadense reveals genomic plasticity and fiber elongation in cotton evolution.</title>
        <authorList>
            <person name="Chen X."/>
            <person name="Liu X."/>
            <person name="Zhao B."/>
            <person name="Zheng H."/>
            <person name="Hu Y."/>
            <person name="Lu G."/>
            <person name="Yang C."/>
            <person name="Chen J."/>
            <person name="Shan C."/>
            <person name="Zhang L."/>
            <person name="Zhou Y."/>
            <person name="Wang L."/>
            <person name="Guo W."/>
            <person name="Bai Y."/>
            <person name="Ruan J."/>
            <person name="Shangguan X."/>
            <person name="Mao Y."/>
            <person name="Jiang J."/>
            <person name="Zhu Y."/>
            <person name="Lei J."/>
            <person name="Kang H."/>
            <person name="Chen S."/>
            <person name="He X."/>
            <person name="Wang R."/>
            <person name="Wang Y."/>
            <person name="Chen J."/>
            <person name="Wang L."/>
            <person name="Yu S."/>
            <person name="Wang B."/>
            <person name="Wei J."/>
            <person name="Song S."/>
            <person name="Lu X."/>
            <person name="Gao Z."/>
            <person name="Gu W."/>
            <person name="Deng X."/>
            <person name="Ma D."/>
            <person name="Wang S."/>
            <person name="Liang W."/>
            <person name="Fang L."/>
            <person name="Cai C."/>
            <person name="Zhu X."/>
            <person name="Zhou B."/>
            <person name="Zhang Y."/>
            <person name="Chen Z."/>
            <person name="Xu S."/>
            <person name="Zhu R."/>
            <person name="Wang S."/>
            <person name="Zhang T."/>
            <person name="Zhao G."/>
        </authorList>
    </citation>
    <scope>NUCLEOTIDE SEQUENCE [LARGE SCALE GENOMIC DNA]</scope>
    <source>
        <strain evidence="17">cv. Xinhai21</strain>
        <tissue evidence="16">Leaf</tissue>
    </source>
</reference>
<dbReference type="SUPFAM" id="SSF56112">
    <property type="entry name" value="Protein kinase-like (PK-like)"/>
    <property type="match status" value="1"/>
</dbReference>
<keyword evidence="4 13" id="KW-0812">Transmembrane</keyword>
<keyword evidence="2" id="KW-0723">Serine/threonine-protein kinase</keyword>
<evidence type="ECO:0000313" key="17">
    <source>
        <dbReference type="Proteomes" id="UP000239757"/>
    </source>
</evidence>
<evidence type="ECO:0000256" key="5">
    <source>
        <dbReference type="ARBA" id="ARBA00022729"/>
    </source>
</evidence>
<evidence type="ECO:0000256" key="13">
    <source>
        <dbReference type="SAM" id="Phobius"/>
    </source>
</evidence>
<dbReference type="PROSITE" id="PS50011">
    <property type="entry name" value="PROTEIN_KINASE_DOM"/>
    <property type="match status" value="1"/>
</dbReference>
<dbReference type="PROSITE" id="PS00107">
    <property type="entry name" value="PROTEIN_KINASE_ATP"/>
    <property type="match status" value="1"/>
</dbReference>
<organism evidence="16 17">
    <name type="scientific">Gossypium barbadense</name>
    <name type="common">Sea Island cotton</name>
    <name type="synonym">Hibiscus barbadensis</name>
    <dbReference type="NCBI Taxonomy" id="3634"/>
    <lineage>
        <taxon>Eukaryota</taxon>
        <taxon>Viridiplantae</taxon>
        <taxon>Streptophyta</taxon>
        <taxon>Embryophyta</taxon>
        <taxon>Tracheophyta</taxon>
        <taxon>Spermatophyta</taxon>
        <taxon>Magnoliopsida</taxon>
        <taxon>eudicotyledons</taxon>
        <taxon>Gunneridae</taxon>
        <taxon>Pentapetalae</taxon>
        <taxon>rosids</taxon>
        <taxon>malvids</taxon>
        <taxon>Malvales</taxon>
        <taxon>Malvaceae</taxon>
        <taxon>Malvoideae</taxon>
        <taxon>Gossypium</taxon>
    </lineage>
</organism>
<keyword evidence="3" id="KW-0808">Transferase</keyword>
<dbReference type="Pfam" id="PF00069">
    <property type="entry name" value="Pkinase"/>
    <property type="match status" value="1"/>
</dbReference>
<keyword evidence="5 14" id="KW-0732">Signal</keyword>
<dbReference type="InterPro" id="IPR000719">
    <property type="entry name" value="Prot_kinase_dom"/>
</dbReference>
<evidence type="ECO:0000256" key="2">
    <source>
        <dbReference type="ARBA" id="ARBA00022527"/>
    </source>
</evidence>
<feature type="chain" id="PRO_5015114766" description="Protein kinase domain-containing protein" evidence="14">
    <location>
        <begin position="17"/>
        <end position="502"/>
    </location>
</feature>
<keyword evidence="11" id="KW-0325">Glycoprotein</keyword>
<dbReference type="GO" id="GO:0016020">
    <property type="term" value="C:membrane"/>
    <property type="evidence" value="ECO:0007669"/>
    <property type="project" value="UniProtKB-SubCell"/>
</dbReference>
<feature type="domain" description="Protein kinase" evidence="15">
    <location>
        <begin position="210"/>
        <end position="476"/>
    </location>
</feature>
<dbReference type="SMART" id="SM00220">
    <property type="entry name" value="S_TKc"/>
    <property type="match status" value="1"/>
</dbReference>
<keyword evidence="6 12" id="KW-0547">Nucleotide-binding</keyword>
<protein>
    <recommendedName>
        <fullName evidence="15">Protein kinase domain-containing protein</fullName>
    </recommendedName>
</protein>
<dbReference type="InterPro" id="IPR011009">
    <property type="entry name" value="Kinase-like_dom_sf"/>
</dbReference>
<evidence type="ECO:0000259" key="15">
    <source>
        <dbReference type="PROSITE" id="PS50011"/>
    </source>
</evidence>
<dbReference type="GO" id="GO:0004674">
    <property type="term" value="F:protein serine/threonine kinase activity"/>
    <property type="evidence" value="ECO:0007669"/>
    <property type="project" value="UniProtKB-KW"/>
</dbReference>
<evidence type="ECO:0000256" key="4">
    <source>
        <dbReference type="ARBA" id="ARBA00022692"/>
    </source>
</evidence>
<evidence type="ECO:0000256" key="10">
    <source>
        <dbReference type="ARBA" id="ARBA00023136"/>
    </source>
</evidence>
<dbReference type="PROSITE" id="PS00108">
    <property type="entry name" value="PROTEIN_KINASE_ST"/>
    <property type="match status" value="1"/>
</dbReference>
<dbReference type="FunFam" id="3.30.200.20:FF:000178">
    <property type="entry name" value="serine/threonine-protein kinase PBS1-like"/>
    <property type="match status" value="1"/>
</dbReference>
<evidence type="ECO:0000256" key="12">
    <source>
        <dbReference type="PROSITE-ProRule" id="PRU10141"/>
    </source>
</evidence>
<evidence type="ECO:0000256" key="6">
    <source>
        <dbReference type="ARBA" id="ARBA00022741"/>
    </source>
</evidence>
<evidence type="ECO:0000256" key="11">
    <source>
        <dbReference type="ARBA" id="ARBA00023180"/>
    </source>
</evidence>
<comment type="subcellular location">
    <subcellularLocation>
        <location evidence="1">Membrane</location>
        <topology evidence="1">Single-pass type I membrane protein</topology>
    </subcellularLocation>
</comment>